<dbReference type="InterPro" id="IPR000719">
    <property type="entry name" value="Prot_kinase_dom"/>
</dbReference>
<dbReference type="AlphaFoldDB" id="A0A848DPY1"/>
<keyword evidence="4" id="KW-0547">Nucleotide-binding</keyword>
<keyword evidence="9" id="KW-1185">Reference proteome</keyword>
<dbReference type="PROSITE" id="PS00109">
    <property type="entry name" value="PROTEIN_KINASE_TYR"/>
    <property type="match status" value="1"/>
</dbReference>
<evidence type="ECO:0000256" key="4">
    <source>
        <dbReference type="ARBA" id="ARBA00022741"/>
    </source>
</evidence>
<proteinExistence type="predicted"/>
<dbReference type="GO" id="GO:0005524">
    <property type="term" value="F:ATP binding"/>
    <property type="evidence" value="ECO:0007669"/>
    <property type="project" value="UniProtKB-KW"/>
</dbReference>
<keyword evidence="6" id="KW-0067">ATP-binding</keyword>
<sequence>MIPSRVIGGRYVLLSEIRYGRMGAVWRAEDRLTRREVAVRELQLPAGLAPADRAQFRDRLLRDARTAGRLRHPGIGAVHDVITDDDIDHVVSELIEARTLAATVAEDGPLTERPATTVGRQVLSALRTAHGSGLLHRDVAPDNVLLGRDGRVVLTGFGIAAALEGLPLPAPFAGPVGYTAPERLAGAPASAAADLWALGATLFHAVEGAGPYERATAAETLEALTHADLPRTRCRGPLGSVIVGLLARSPQGRLSAEQAAALLDAAAGGAASARGVLTWWRWSRRRPPIG</sequence>
<dbReference type="InterPro" id="IPR020635">
    <property type="entry name" value="Tyr_kinase_cat_dom"/>
</dbReference>
<dbReference type="EC" id="2.7.11.1" evidence="1"/>
<reference evidence="8 9" key="1">
    <citation type="submission" date="2020-04" db="EMBL/GenBank/DDBJ databases">
        <authorList>
            <person name="Klaysubun C."/>
            <person name="Duangmal K."/>
            <person name="Lipun K."/>
        </authorList>
    </citation>
    <scope>NUCLEOTIDE SEQUENCE [LARGE SCALE GENOMIC DNA]</scope>
    <source>
        <strain evidence="8 9">DSM 45300</strain>
    </source>
</reference>
<dbReference type="PANTHER" id="PTHR43289">
    <property type="entry name" value="MITOGEN-ACTIVATED PROTEIN KINASE KINASE KINASE 20-RELATED"/>
    <property type="match status" value="1"/>
</dbReference>
<dbReference type="GO" id="GO:0004674">
    <property type="term" value="F:protein serine/threonine kinase activity"/>
    <property type="evidence" value="ECO:0007669"/>
    <property type="project" value="UniProtKB-KW"/>
</dbReference>
<dbReference type="PANTHER" id="PTHR43289:SF6">
    <property type="entry name" value="SERINE_THREONINE-PROTEIN KINASE NEKL-3"/>
    <property type="match status" value="1"/>
</dbReference>
<evidence type="ECO:0000256" key="5">
    <source>
        <dbReference type="ARBA" id="ARBA00022777"/>
    </source>
</evidence>
<dbReference type="SUPFAM" id="SSF56112">
    <property type="entry name" value="Protein kinase-like (PK-like)"/>
    <property type="match status" value="1"/>
</dbReference>
<accession>A0A848DPY1</accession>
<evidence type="ECO:0000313" key="9">
    <source>
        <dbReference type="Proteomes" id="UP000586918"/>
    </source>
</evidence>
<protein>
    <recommendedName>
        <fullName evidence="1">non-specific serine/threonine protein kinase</fullName>
        <ecNumber evidence="1">2.7.11.1</ecNumber>
    </recommendedName>
</protein>
<dbReference type="Gene3D" id="3.30.200.20">
    <property type="entry name" value="Phosphorylase Kinase, domain 1"/>
    <property type="match status" value="1"/>
</dbReference>
<keyword evidence="2 8" id="KW-0723">Serine/threonine-protein kinase</keyword>
<dbReference type="RefSeq" id="WP_169415058.1">
    <property type="nucleotide sequence ID" value="NZ_JAAXKZ010000107.1"/>
</dbReference>
<name>A0A848DPY1_9PSEU</name>
<evidence type="ECO:0000259" key="7">
    <source>
        <dbReference type="PROSITE" id="PS50011"/>
    </source>
</evidence>
<dbReference type="PROSITE" id="PS50011">
    <property type="entry name" value="PROTEIN_KINASE_DOM"/>
    <property type="match status" value="1"/>
</dbReference>
<dbReference type="InterPro" id="IPR011009">
    <property type="entry name" value="Kinase-like_dom_sf"/>
</dbReference>
<dbReference type="Pfam" id="PF00069">
    <property type="entry name" value="Pkinase"/>
    <property type="match status" value="1"/>
</dbReference>
<feature type="domain" description="Protein kinase" evidence="7">
    <location>
        <begin position="11"/>
        <end position="263"/>
    </location>
</feature>
<dbReference type="SMART" id="SM00219">
    <property type="entry name" value="TyrKc"/>
    <property type="match status" value="1"/>
</dbReference>
<gene>
    <name evidence="8" type="ORF">HF519_22895</name>
</gene>
<dbReference type="Gene3D" id="1.10.510.10">
    <property type="entry name" value="Transferase(Phosphotransferase) domain 1"/>
    <property type="match status" value="1"/>
</dbReference>
<evidence type="ECO:0000256" key="2">
    <source>
        <dbReference type="ARBA" id="ARBA00022527"/>
    </source>
</evidence>
<dbReference type="GO" id="GO:0004713">
    <property type="term" value="F:protein tyrosine kinase activity"/>
    <property type="evidence" value="ECO:0007669"/>
    <property type="project" value="InterPro"/>
</dbReference>
<evidence type="ECO:0000256" key="3">
    <source>
        <dbReference type="ARBA" id="ARBA00022679"/>
    </source>
</evidence>
<organism evidence="8 9">
    <name type="scientific">Pseudonocardia bannensis</name>
    <dbReference type="NCBI Taxonomy" id="630973"/>
    <lineage>
        <taxon>Bacteria</taxon>
        <taxon>Bacillati</taxon>
        <taxon>Actinomycetota</taxon>
        <taxon>Actinomycetes</taxon>
        <taxon>Pseudonocardiales</taxon>
        <taxon>Pseudonocardiaceae</taxon>
        <taxon>Pseudonocardia</taxon>
    </lineage>
</organism>
<dbReference type="CDD" id="cd14014">
    <property type="entry name" value="STKc_PknB_like"/>
    <property type="match status" value="1"/>
</dbReference>
<keyword evidence="5 8" id="KW-0418">Kinase</keyword>
<dbReference type="Proteomes" id="UP000586918">
    <property type="component" value="Unassembled WGS sequence"/>
</dbReference>
<keyword evidence="3" id="KW-0808">Transferase</keyword>
<evidence type="ECO:0000256" key="6">
    <source>
        <dbReference type="ARBA" id="ARBA00022840"/>
    </source>
</evidence>
<evidence type="ECO:0000313" key="8">
    <source>
        <dbReference type="EMBL" id="NMH94374.1"/>
    </source>
</evidence>
<comment type="caution">
    <text evidence="8">The sequence shown here is derived from an EMBL/GenBank/DDBJ whole genome shotgun (WGS) entry which is preliminary data.</text>
</comment>
<evidence type="ECO:0000256" key="1">
    <source>
        <dbReference type="ARBA" id="ARBA00012513"/>
    </source>
</evidence>
<dbReference type="InterPro" id="IPR008266">
    <property type="entry name" value="Tyr_kinase_AS"/>
</dbReference>
<dbReference type="EMBL" id="JAAXKZ010000107">
    <property type="protein sequence ID" value="NMH94374.1"/>
    <property type="molecule type" value="Genomic_DNA"/>
</dbReference>